<proteinExistence type="predicted"/>
<organism evidence="1 2">
    <name type="scientific">Anopheles christyi</name>
    <dbReference type="NCBI Taxonomy" id="43041"/>
    <lineage>
        <taxon>Eukaryota</taxon>
        <taxon>Metazoa</taxon>
        <taxon>Ecdysozoa</taxon>
        <taxon>Arthropoda</taxon>
        <taxon>Hexapoda</taxon>
        <taxon>Insecta</taxon>
        <taxon>Pterygota</taxon>
        <taxon>Neoptera</taxon>
        <taxon>Endopterygota</taxon>
        <taxon>Diptera</taxon>
        <taxon>Nematocera</taxon>
        <taxon>Culicoidea</taxon>
        <taxon>Culicidae</taxon>
        <taxon>Anophelinae</taxon>
        <taxon>Anopheles</taxon>
    </lineage>
</organism>
<accession>A0A182KI88</accession>
<reference evidence="2" key="1">
    <citation type="submission" date="2013-03" db="EMBL/GenBank/DDBJ databases">
        <title>The Genome Sequence of Anopheles christyi ACHKN1017.</title>
        <authorList>
            <consortium name="The Broad Institute Genomics Platform"/>
            <person name="Neafsey D.E."/>
            <person name="Besansky N."/>
            <person name="Walker B."/>
            <person name="Young S.K."/>
            <person name="Zeng Q."/>
            <person name="Gargeya S."/>
            <person name="Fitzgerald M."/>
            <person name="Haas B."/>
            <person name="Abouelleil A."/>
            <person name="Allen A.W."/>
            <person name="Alvarado L."/>
            <person name="Arachchi H.M."/>
            <person name="Berlin A.M."/>
            <person name="Chapman S.B."/>
            <person name="Gainer-Dewar J."/>
            <person name="Goldberg J."/>
            <person name="Griggs A."/>
            <person name="Gujja S."/>
            <person name="Hansen M."/>
            <person name="Howarth C."/>
            <person name="Imamovic A."/>
            <person name="Ireland A."/>
            <person name="Larimer J."/>
            <person name="McCowan C."/>
            <person name="Murphy C."/>
            <person name="Pearson M."/>
            <person name="Poon T.W."/>
            <person name="Priest M."/>
            <person name="Roberts A."/>
            <person name="Saif S."/>
            <person name="Shea T."/>
            <person name="Sisk P."/>
            <person name="Sykes S."/>
            <person name="Wortman J."/>
            <person name="Nusbaum C."/>
            <person name="Birren B."/>
        </authorList>
    </citation>
    <scope>NUCLEOTIDE SEQUENCE [LARGE SCALE GENOMIC DNA]</scope>
    <source>
        <strain evidence="2">ACHKN1017</strain>
    </source>
</reference>
<evidence type="ECO:0000313" key="1">
    <source>
        <dbReference type="EnsemblMetazoa" id="ACHR014179-PA"/>
    </source>
</evidence>
<evidence type="ECO:0000313" key="2">
    <source>
        <dbReference type="Proteomes" id="UP000075881"/>
    </source>
</evidence>
<protein>
    <submittedName>
        <fullName evidence="1">Uncharacterized protein</fullName>
    </submittedName>
</protein>
<dbReference type="Proteomes" id="UP000075881">
    <property type="component" value="Unassembled WGS sequence"/>
</dbReference>
<reference evidence="1" key="2">
    <citation type="submission" date="2020-05" db="UniProtKB">
        <authorList>
            <consortium name="EnsemblMetazoa"/>
        </authorList>
    </citation>
    <scope>IDENTIFICATION</scope>
    <source>
        <strain evidence="1">ACHKN1017</strain>
    </source>
</reference>
<keyword evidence="2" id="KW-1185">Reference proteome</keyword>
<dbReference type="AlphaFoldDB" id="A0A182KI88"/>
<name>A0A182KI88_9DIPT</name>
<dbReference type="EnsemblMetazoa" id="ACHR014179-RA">
    <property type="protein sequence ID" value="ACHR014179-PA"/>
    <property type="gene ID" value="ACHR014179"/>
</dbReference>
<dbReference type="VEuPathDB" id="VectorBase:ACHR014179"/>
<sequence>MSVDSLQSLQIFTKLGVDVGRGQLHVLAIDNILLSVEEPVRNFVMTRVRDDRDNLLYLLIRTLAGTFERVDISFLQHDVGIAATDTLDRSQRDWHRTLSVNVSAEHTKDVLELLWNHERHFQSNLSSDAECACYKWLIHRKR</sequence>